<comment type="subcellular location">
    <subcellularLocation>
        <location evidence="9">Endoplasmic reticulum</location>
    </subcellularLocation>
</comment>
<evidence type="ECO:0000256" key="10">
    <source>
        <dbReference type="SAM" id="MobiDB-lite"/>
    </source>
</evidence>
<evidence type="ECO:0000256" key="4">
    <source>
        <dbReference type="ARBA" id="ARBA00022603"/>
    </source>
</evidence>
<dbReference type="EMBL" id="JANAWD010000522">
    <property type="protein sequence ID" value="KAJ3478305.1"/>
    <property type="molecule type" value="Genomic_DNA"/>
</dbReference>
<feature type="domain" description="Methyltransferase type 11" evidence="12">
    <location>
        <begin position="227"/>
        <end position="315"/>
    </location>
</feature>
<comment type="catalytic activity">
    <reaction evidence="8">
        <text>an N-acetyl-alpha-D-glucosaminyl-diphospho-di-trans,poly-cis-dolichol + UDP-N-acetyl-alpha-D-glucosamine = an N,N'-diacetylchitobiosyl-diphospho-di-trans,poly-cis-dolichol + UDP + H(+)</text>
        <dbReference type="Rhea" id="RHEA:23380"/>
        <dbReference type="Rhea" id="RHEA-COMP:19507"/>
        <dbReference type="Rhea" id="RHEA-COMP:19510"/>
        <dbReference type="ChEBI" id="CHEBI:15378"/>
        <dbReference type="ChEBI" id="CHEBI:57269"/>
        <dbReference type="ChEBI" id="CHEBI:57705"/>
        <dbReference type="ChEBI" id="CHEBI:58223"/>
        <dbReference type="ChEBI" id="CHEBI:58427"/>
        <dbReference type="EC" id="2.4.1.141"/>
    </reaction>
</comment>
<comment type="caution">
    <text evidence="13">The sequence shown here is derived from an EMBL/GenBank/DDBJ whole genome shotgun (WGS) entry which is preliminary data.</text>
</comment>
<dbReference type="InterPro" id="IPR013216">
    <property type="entry name" value="Methyltransf_11"/>
</dbReference>
<evidence type="ECO:0000259" key="12">
    <source>
        <dbReference type="Pfam" id="PF08241"/>
    </source>
</evidence>
<comment type="similarity">
    <text evidence="9">Belongs to the glycosyltransferase 28 family.</text>
</comment>
<comment type="function">
    <text evidence="6 9">Involved in protein N-glycosylation. Essential for the second step of the dolichol-linked oligosaccharide pathway.</text>
</comment>
<name>A0AAD5UUR0_9APHY</name>
<dbReference type="Gene3D" id="3.40.50.150">
    <property type="entry name" value="Vaccinia Virus protein VP39"/>
    <property type="match status" value="1"/>
</dbReference>
<feature type="domain" description="Glycosyl transferase family 28 C-terminal" evidence="11">
    <location>
        <begin position="3"/>
        <end position="151"/>
    </location>
</feature>
<evidence type="ECO:0000256" key="8">
    <source>
        <dbReference type="ARBA" id="ARBA00048184"/>
    </source>
</evidence>
<dbReference type="PANTHER" id="PTHR13069:SF21">
    <property type="entry name" value="ALKYLATED DNA REPAIR PROTEIN ALKB HOMOLOG 8"/>
    <property type="match status" value="1"/>
</dbReference>
<comment type="subunit">
    <text evidence="1 9">Heterodimer with ALG14 to form a functional enzyme.</text>
</comment>
<dbReference type="AlphaFoldDB" id="A0AAD5UUR0"/>
<evidence type="ECO:0000256" key="3">
    <source>
        <dbReference type="ARBA" id="ARBA00017468"/>
    </source>
</evidence>
<dbReference type="GO" id="GO:0000049">
    <property type="term" value="F:tRNA binding"/>
    <property type="evidence" value="ECO:0007669"/>
    <property type="project" value="TreeGrafter"/>
</dbReference>
<keyword evidence="4" id="KW-0489">Methyltransferase</keyword>
<gene>
    <name evidence="9" type="primary">ALG13</name>
    <name evidence="13" type="ORF">NLI96_g9850</name>
</gene>
<dbReference type="GO" id="GO:0002098">
    <property type="term" value="P:tRNA wobble uridine modification"/>
    <property type="evidence" value="ECO:0007669"/>
    <property type="project" value="TreeGrafter"/>
</dbReference>
<evidence type="ECO:0000313" key="14">
    <source>
        <dbReference type="Proteomes" id="UP001212997"/>
    </source>
</evidence>
<dbReference type="GO" id="GO:0030488">
    <property type="term" value="P:tRNA methylation"/>
    <property type="evidence" value="ECO:0007669"/>
    <property type="project" value="TreeGrafter"/>
</dbReference>
<dbReference type="Pfam" id="PF08241">
    <property type="entry name" value="Methyltransf_11"/>
    <property type="match status" value="1"/>
</dbReference>
<proteinExistence type="inferred from homology"/>
<evidence type="ECO:0000256" key="9">
    <source>
        <dbReference type="RuleBase" id="RU362128"/>
    </source>
</evidence>
<protein>
    <recommendedName>
        <fullName evidence="3 9">UDP-N-acetylglucosamine transferase subunit ALG13</fullName>
        <ecNumber evidence="2 9">2.4.1.141</ecNumber>
    </recommendedName>
    <alternativeName>
        <fullName evidence="7 9">Asparagine-linked glycosylation protein 13</fullName>
    </alternativeName>
</protein>
<evidence type="ECO:0000256" key="5">
    <source>
        <dbReference type="ARBA" id="ARBA00022679"/>
    </source>
</evidence>
<keyword evidence="9" id="KW-0256">Endoplasmic reticulum</keyword>
<dbReference type="PANTHER" id="PTHR13069">
    <property type="entry name" value="ALKYLATED DNA REPAIR PROTEIN ALKB HOMOLOG 8"/>
    <property type="match status" value="1"/>
</dbReference>
<dbReference type="EC" id="2.4.1.141" evidence="2 9"/>
<feature type="region of interest" description="Disordered" evidence="10">
    <location>
        <begin position="366"/>
        <end position="394"/>
    </location>
</feature>
<keyword evidence="5 9" id="KW-0808">Transferase</keyword>
<dbReference type="Proteomes" id="UP001212997">
    <property type="component" value="Unassembled WGS sequence"/>
</dbReference>
<dbReference type="Gene3D" id="3.40.50.2000">
    <property type="entry name" value="Glycogen Phosphorylase B"/>
    <property type="match status" value="1"/>
</dbReference>
<evidence type="ECO:0000256" key="7">
    <source>
        <dbReference type="ARBA" id="ARBA00032061"/>
    </source>
</evidence>
<evidence type="ECO:0000256" key="1">
    <source>
        <dbReference type="ARBA" id="ARBA00011198"/>
    </source>
</evidence>
<dbReference type="SUPFAM" id="SSF53756">
    <property type="entry name" value="UDP-Glycosyltransferase/glycogen phosphorylase"/>
    <property type="match status" value="1"/>
</dbReference>
<sequence length="394" mass="43965">MHAFVTVGSTRFDRLVQQALSDDVIDTLRAKGYSKIVVQCGNSYFDTNLYEQNGERWVRKDDEDIEVWRFKPSLQEEYAQADLVISHAGSGTILDVLRMRKPLIVIPNDSLMDNHQAELAGALVHLNHLKASTVSELPRAIKHLDPSTLSPFPLFTDISLIESTCCTNFSMPNVVATIVNEDPQNYEDEHVHAVYDEIASHFSSTRYKPWPIIAQFLDSLPTGWVGLDSGTGNGKYLPLPLDRPGSVWTIGMDRSKNLLGLARVAGPEGTIREVVWGDVLGRSWRNGAFDYAISIATIHHLSTHERRKVAVQRLLQCISPAHGRALIYVWAIEQDDLSKRTIPSDSVPTEAVSNAGQDVFVPWVLAQQPPPKEKAKRVKRNTQSDSSEPSHQQA</sequence>
<evidence type="ECO:0000256" key="6">
    <source>
        <dbReference type="ARBA" id="ARBA00024804"/>
    </source>
</evidence>
<dbReference type="GO" id="GO:0004577">
    <property type="term" value="F:N-acetylglucosaminyldiphosphodolichol N-acetylglucosaminyltransferase activity"/>
    <property type="evidence" value="ECO:0007669"/>
    <property type="project" value="UniProtKB-EC"/>
</dbReference>
<organism evidence="13 14">
    <name type="scientific">Meripilus lineatus</name>
    <dbReference type="NCBI Taxonomy" id="2056292"/>
    <lineage>
        <taxon>Eukaryota</taxon>
        <taxon>Fungi</taxon>
        <taxon>Dikarya</taxon>
        <taxon>Basidiomycota</taxon>
        <taxon>Agaricomycotina</taxon>
        <taxon>Agaricomycetes</taxon>
        <taxon>Polyporales</taxon>
        <taxon>Meripilaceae</taxon>
        <taxon>Meripilus</taxon>
    </lineage>
</organism>
<dbReference type="InterPro" id="IPR007235">
    <property type="entry name" value="Glyco_trans_28_C"/>
</dbReference>
<evidence type="ECO:0000313" key="13">
    <source>
        <dbReference type="EMBL" id="KAJ3478305.1"/>
    </source>
</evidence>
<reference evidence="13" key="1">
    <citation type="submission" date="2022-07" db="EMBL/GenBank/DDBJ databases">
        <title>Genome Sequence of Physisporinus lineatus.</title>
        <authorList>
            <person name="Buettner E."/>
        </authorList>
    </citation>
    <scope>NUCLEOTIDE SEQUENCE</scope>
    <source>
        <strain evidence="13">VT162</strain>
    </source>
</reference>
<evidence type="ECO:0000256" key="2">
    <source>
        <dbReference type="ARBA" id="ARBA00012614"/>
    </source>
</evidence>
<dbReference type="GO" id="GO:0005783">
    <property type="term" value="C:endoplasmic reticulum"/>
    <property type="evidence" value="ECO:0007669"/>
    <property type="project" value="UniProtKB-SubCell"/>
</dbReference>
<dbReference type="Pfam" id="PF04101">
    <property type="entry name" value="Glyco_tran_28_C"/>
    <property type="match status" value="1"/>
</dbReference>
<accession>A0AAD5UUR0</accession>
<keyword evidence="14" id="KW-1185">Reference proteome</keyword>
<keyword evidence="9" id="KW-0328">Glycosyltransferase</keyword>
<dbReference type="GO" id="GO:0008757">
    <property type="term" value="F:S-adenosylmethionine-dependent methyltransferase activity"/>
    <property type="evidence" value="ECO:0007669"/>
    <property type="project" value="InterPro"/>
</dbReference>
<dbReference type="GO" id="GO:0106335">
    <property type="term" value="F:tRNA (5-carboxymethyluridine(34)-5-O)-methyltransferase activity"/>
    <property type="evidence" value="ECO:0007669"/>
    <property type="project" value="TreeGrafter"/>
</dbReference>
<dbReference type="InterPro" id="IPR051422">
    <property type="entry name" value="AlkB_tRNA_MeTrf/Diox"/>
</dbReference>
<dbReference type="InterPro" id="IPR029063">
    <property type="entry name" value="SAM-dependent_MTases_sf"/>
</dbReference>
<dbReference type="SUPFAM" id="SSF53335">
    <property type="entry name" value="S-adenosyl-L-methionine-dependent methyltransferases"/>
    <property type="match status" value="1"/>
</dbReference>
<feature type="compositionally biased region" description="Polar residues" evidence="10">
    <location>
        <begin position="381"/>
        <end position="394"/>
    </location>
</feature>
<evidence type="ECO:0000259" key="11">
    <source>
        <dbReference type="Pfam" id="PF04101"/>
    </source>
</evidence>
<dbReference type="GO" id="GO:0005634">
    <property type="term" value="C:nucleus"/>
    <property type="evidence" value="ECO:0007669"/>
    <property type="project" value="TreeGrafter"/>
</dbReference>